<evidence type="ECO:0000256" key="1">
    <source>
        <dbReference type="SAM" id="MobiDB-lite"/>
    </source>
</evidence>
<dbReference type="PROSITE" id="PS51257">
    <property type="entry name" value="PROKAR_LIPOPROTEIN"/>
    <property type="match status" value="1"/>
</dbReference>
<dbReference type="RefSeq" id="WP_377525601.1">
    <property type="nucleotide sequence ID" value="NZ_JBHTLD010000058.1"/>
</dbReference>
<evidence type="ECO:0000256" key="2">
    <source>
        <dbReference type="SAM" id="SignalP"/>
    </source>
</evidence>
<accession>A0ABW3SQS0</accession>
<feature type="region of interest" description="Disordered" evidence="1">
    <location>
        <begin position="37"/>
        <end position="61"/>
    </location>
</feature>
<keyword evidence="2" id="KW-0732">Signal</keyword>
<feature type="compositionally biased region" description="Basic and acidic residues" evidence="1">
    <location>
        <begin position="43"/>
        <end position="61"/>
    </location>
</feature>
<organism evidence="3 4">
    <name type="scientific">Pontibacter rugosus</name>
    <dbReference type="NCBI Taxonomy" id="1745966"/>
    <lineage>
        <taxon>Bacteria</taxon>
        <taxon>Pseudomonadati</taxon>
        <taxon>Bacteroidota</taxon>
        <taxon>Cytophagia</taxon>
        <taxon>Cytophagales</taxon>
        <taxon>Hymenobacteraceae</taxon>
        <taxon>Pontibacter</taxon>
    </lineage>
</organism>
<protein>
    <submittedName>
        <fullName evidence="3">Uncharacterized protein</fullName>
    </submittedName>
</protein>
<evidence type="ECO:0000313" key="3">
    <source>
        <dbReference type="EMBL" id="MFD1186222.1"/>
    </source>
</evidence>
<feature type="signal peptide" evidence="2">
    <location>
        <begin position="1"/>
        <end position="32"/>
    </location>
</feature>
<keyword evidence="4" id="KW-1185">Reference proteome</keyword>
<comment type="caution">
    <text evidence="3">The sequence shown here is derived from an EMBL/GenBank/DDBJ whole genome shotgun (WGS) entry which is preliminary data.</text>
</comment>
<reference evidence="4" key="1">
    <citation type="journal article" date="2019" name="Int. J. Syst. Evol. Microbiol.">
        <title>The Global Catalogue of Microorganisms (GCM) 10K type strain sequencing project: providing services to taxonomists for standard genome sequencing and annotation.</title>
        <authorList>
            <consortium name="The Broad Institute Genomics Platform"/>
            <consortium name="The Broad Institute Genome Sequencing Center for Infectious Disease"/>
            <person name="Wu L."/>
            <person name="Ma J."/>
        </authorList>
    </citation>
    <scope>NUCLEOTIDE SEQUENCE [LARGE SCALE GENOMIC DNA]</scope>
    <source>
        <strain evidence="4">JCM 31319</strain>
    </source>
</reference>
<sequence length="215" mass="24275">MFLRSISSIRYKYSLTVRLLVLLLLVQSIATACSTESSSEAEDLPRQRRLASEPKDTASTRRSVEAATISLLGNPFVGNRQQSNELTTYFDRIDADFTVDAYAIENRHKPAISDTIYTIRFGGSMMEFYAPTHSGDLLLQTADIRSSAIKLRNNLRVGMSQAELMNRLKNQEADYKIAQTTNEVVVSNREGAPITLHFYMEKGKVQRIMYNGYVD</sequence>
<dbReference type="EMBL" id="JBHTLD010000058">
    <property type="protein sequence ID" value="MFD1186222.1"/>
    <property type="molecule type" value="Genomic_DNA"/>
</dbReference>
<feature type="chain" id="PRO_5045300195" evidence="2">
    <location>
        <begin position="33"/>
        <end position="215"/>
    </location>
</feature>
<gene>
    <name evidence="3" type="ORF">ACFQ2O_08410</name>
</gene>
<proteinExistence type="predicted"/>
<evidence type="ECO:0000313" key="4">
    <source>
        <dbReference type="Proteomes" id="UP001597094"/>
    </source>
</evidence>
<name>A0ABW3SQS0_9BACT</name>
<dbReference type="Proteomes" id="UP001597094">
    <property type="component" value="Unassembled WGS sequence"/>
</dbReference>